<reference evidence="1 2" key="1">
    <citation type="journal article" date="2019" name="ACS Chem. Biol.">
        <title>Identification and Mobilization of a Cryptic Antibiotic Biosynthesis Gene Locus from a Human-Pathogenic Nocardia Isolate.</title>
        <authorList>
            <person name="Herisse M."/>
            <person name="Ishida K."/>
            <person name="Porter J.L."/>
            <person name="Howden B."/>
            <person name="Hertweck C."/>
            <person name="Stinear T.P."/>
            <person name="Pidot S.J."/>
        </authorList>
    </citation>
    <scope>NUCLEOTIDE SEQUENCE [LARGE SCALE GENOMIC DNA]</scope>
    <source>
        <strain evidence="1 2">AUSMDU00024985</strain>
    </source>
</reference>
<evidence type="ECO:0000313" key="1">
    <source>
        <dbReference type="EMBL" id="QIS06782.1"/>
    </source>
</evidence>
<evidence type="ECO:0000313" key="2">
    <source>
        <dbReference type="Proteomes" id="UP000501705"/>
    </source>
</evidence>
<name>A0A6G9Y0Q4_NOCBR</name>
<protein>
    <submittedName>
        <fullName evidence="1">Uncharacterized protein</fullName>
    </submittedName>
</protein>
<gene>
    <name evidence="1" type="ORF">F5X71_34730</name>
</gene>
<accession>A0A6G9Y0Q4</accession>
<dbReference type="EMBL" id="CP046171">
    <property type="protein sequence ID" value="QIS06782.1"/>
    <property type="molecule type" value="Genomic_DNA"/>
</dbReference>
<dbReference type="RefSeq" id="WP_167465795.1">
    <property type="nucleotide sequence ID" value="NZ_CP046171.1"/>
</dbReference>
<dbReference type="AlphaFoldDB" id="A0A6G9Y0Q4"/>
<proteinExistence type="predicted"/>
<dbReference type="Proteomes" id="UP000501705">
    <property type="component" value="Chromosome"/>
</dbReference>
<organism evidence="1 2">
    <name type="scientific">Nocardia brasiliensis</name>
    <dbReference type="NCBI Taxonomy" id="37326"/>
    <lineage>
        <taxon>Bacteria</taxon>
        <taxon>Bacillati</taxon>
        <taxon>Actinomycetota</taxon>
        <taxon>Actinomycetes</taxon>
        <taxon>Mycobacteriales</taxon>
        <taxon>Nocardiaceae</taxon>
        <taxon>Nocardia</taxon>
    </lineage>
</organism>
<sequence>MAADEQRDPTIYVDPCPGKKGTDEVWEQCPHCDSGVYNGHSSITWIIRGRGEGTWCFTCRGAGGWKI</sequence>